<proteinExistence type="predicted"/>
<name>A0A917DEA3_9HYPH</name>
<evidence type="ECO:0000313" key="3">
    <source>
        <dbReference type="Proteomes" id="UP000613160"/>
    </source>
</evidence>
<feature type="region of interest" description="Disordered" evidence="1">
    <location>
        <begin position="17"/>
        <end position="72"/>
    </location>
</feature>
<dbReference type="RefSeq" id="WP_188853663.1">
    <property type="nucleotide sequence ID" value="NZ_BMJJ01000010.1"/>
</dbReference>
<dbReference type="Proteomes" id="UP000613160">
    <property type="component" value="Unassembled WGS sequence"/>
</dbReference>
<reference evidence="2" key="2">
    <citation type="submission" date="2020-09" db="EMBL/GenBank/DDBJ databases">
        <authorList>
            <person name="Sun Q."/>
            <person name="Zhou Y."/>
        </authorList>
    </citation>
    <scope>NUCLEOTIDE SEQUENCE</scope>
    <source>
        <strain evidence="2">CGMCC 1.15493</strain>
    </source>
</reference>
<feature type="compositionally biased region" description="Acidic residues" evidence="1">
    <location>
        <begin position="47"/>
        <end position="56"/>
    </location>
</feature>
<accession>A0A917DEA3</accession>
<evidence type="ECO:0000313" key="2">
    <source>
        <dbReference type="EMBL" id="GGD31196.1"/>
    </source>
</evidence>
<gene>
    <name evidence="2" type="ORF">GCM10011335_37780</name>
</gene>
<dbReference type="EMBL" id="BMJJ01000010">
    <property type="protein sequence ID" value="GGD31196.1"/>
    <property type="molecule type" value="Genomic_DNA"/>
</dbReference>
<sequence>MSGQRGGVRVALAMSRIPGASPISNDLEDLKHAADPAYDEMTTPDDPAADDIEGEDVPDHGDDVEEKAADLE</sequence>
<organism evidence="2 3">
    <name type="scientific">Aureimonas glaciei</name>
    <dbReference type="NCBI Taxonomy" id="1776957"/>
    <lineage>
        <taxon>Bacteria</taxon>
        <taxon>Pseudomonadati</taxon>
        <taxon>Pseudomonadota</taxon>
        <taxon>Alphaproteobacteria</taxon>
        <taxon>Hyphomicrobiales</taxon>
        <taxon>Aurantimonadaceae</taxon>
        <taxon>Aureimonas</taxon>
    </lineage>
</organism>
<keyword evidence="3" id="KW-1185">Reference proteome</keyword>
<comment type="caution">
    <text evidence="2">The sequence shown here is derived from an EMBL/GenBank/DDBJ whole genome shotgun (WGS) entry which is preliminary data.</text>
</comment>
<protein>
    <submittedName>
        <fullName evidence="2">Uncharacterized protein</fullName>
    </submittedName>
</protein>
<evidence type="ECO:0000256" key="1">
    <source>
        <dbReference type="SAM" id="MobiDB-lite"/>
    </source>
</evidence>
<feature type="compositionally biased region" description="Basic and acidic residues" evidence="1">
    <location>
        <begin position="57"/>
        <end position="72"/>
    </location>
</feature>
<reference evidence="2" key="1">
    <citation type="journal article" date="2014" name="Int. J. Syst. Evol. Microbiol.">
        <title>Complete genome sequence of Corynebacterium casei LMG S-19264T (=DSM 44701T), isolated from a smear-ripened cheese.</title>
        <authorList>
            <consortium name="US DOE Joint Genome Institute (JGI-PGF)"/>
            <person name="Walter F."/>
            <person name="Albersmeier A."/>
            <person name="Kalinowski J."/>
            <person name="Ruckert C."/>
        </authorList>
    </citation>
    <scope>NUCLEOTIDE SEQUENCE</scope>
    <source>
        <strain evidence="2">CGMCC 1.15493</strain>
    </source>
</reference>
<dbReference type="AlphaFoldDB" id="A0A917DEA3"/>